<evidence type="ECO:0000313" key="3">
    <source>
        <dbReference type="Proteomes" id="UP000653472"/>
    </source>
</evidence>
<dbReference type="NCBIfam" id="TIGR02523">
    <property type="entry name" value="type_IV_pilV"/>
    <property type="match status" value="1"/>
</dbReference>
<keyword evidence="1" id="KW-0472">Membrane</keyword>
<gene>
    <name evidence="2" type="primary">pilV</name>
    <name evidence="2" type="ORF">G7Y82_12640</name>
</gene>
<accession>A0A970BAA1</accession>
<dbReference type="Gene3D" id="3.30.700.10">
    <property type="entry name" value="Glycoprotein, Type 4 Pilin"/>
    <property type="match status" value="1"/>
</dbReference>
<organism evidence="2 3">
    <name type="scientific">Solimonas marina</name>
    <dbReference type="NCBI Taxonomy" id="2714601"/>
    <lineage>
        <taxon>Bacteria</taxon>
        <taxon>Pseudomonadati</taxon>
        <taxon>Pseudomonadota</taxon>
        <taxon>Gammaproteobacteria</taxon>
        <taxon>Nevskiales</taxon>
        <taxon>Nevskiaceae</taxon>
        <taxon>Solimonas</taxon>
    </lineage>
</organism>
<dbReference type="EMBL" id="JAAVXB010000006">
    <property type="protein sequence ID" value="NKF23166.1"/>
    <property type="molecule type" value="Genomic_DNA"/>
</dbReference>
<comment type="caution">
    <text evidence="2">The sequence shown here is derived from an EMBL/GenBank/DDBJ whole genome shotgun (WGS) entry which is preliminary data.</text>
</comment>
<evidence type="ECO:0000256" key="1">
    <source>
        <dbReference type="SAM" id="Phobius"/>
    </source>
</evidence>
<name>A0A970BAA1_9GAMM</name>
<reference evidence="2" key="1">
    <citation type="submission" date="2020-03" db="EMBL/GenBank/DDBJ databases">
        <title>Solimonas marina sp. nov., isolated from deep seawater of the Pacific Ocean.</title>
        <authorList>
            <person name="Liu X."/>
            <person name="Lai Q."/>
            <person name="Sun F."/>
            <person name="Gai Y."/>
            <person name="Li G."/>
            <person name="Shao Z."/>
        </authorList>
    </citation>
    <scope>NUCLEOTIDE SEQUENCE</scope>
    <source>
        <strain evidence="2">C16B3</strain>
    </source>
</reference>
<keyword evidence="1" id="KW-0812">Transmembrane</keyword>
<dbReference type="InterPro" id="IPR013362">
    <property type="entry name" value="Pilus_4_PilV"/>
</dbReference>
<dbReference type="Proteomes" id="UP000653472">
    <property type="component" value="Unassembled WGS sequence"/>
</dbReference>
<dbReference type="Pfam" id="PF07963">
    <property type="entry name" value="N_methyl"/>
    <property type="match status" value="1"/>
</dbReference>
<evidence type="ECO:0000313" key="2">
    <source>
        <dbReference type="EMBL" id="NKF23166.1"/>
    </source>
</evidence>
<dbReference type="AlphaFoldDB" id="A0A970BAA1"/>
<protein>
    <submittedName>
        <fullName evidence="2">Type IV pilus modification protein PilV</fullName>
    </submittedName>
</protein>
<keyword evidence="3" id="KW-1185">Reference proteome</keyword>
<keyword evidence="1" id="KW-1133">Transmembrane helix</keyword>
<proteinExistence type="predicted"/>
<dbReference type="InterPro" id="IPR012902">
    <property type="entry name" value="N_methyl_site"/>
</dbReference>
<sequence>MHLRNQRGIGLIEVLVAVLILSIGLLGIAMVQTRALANNNSAMGRSMATVASYSILDAMRADRDNAVTAGTYNGTITADDCPDEGSFAETQLHKWCAELGQTLGIADTTKGTIACADTGICTVTVQFDDSKAAENGSGTQQTTSVITKAML</sequence>
<feature type="transmembrane region" description="Helical" evidence="1">
    <location>
        <begin position="12"/>
        <end position="31"/>
    </location>
</feature>